<dbReference type="NCBIfam" id="TIGR01120">
    <property type="entry name" value="rpiB"/>
    <property type="match status" value="1"/>
</dbReference>
<dbReference type="NCBIfam" id="NF004051">
    <property type="entry name" value="PRK05571.1"/>
    <property type="match status" value="1"/>
</dbReference>
<dbReference type="GO" id="GO:0019316">
    <property type="term" value="P:D-allose catabolic process"/>
    <property type="evidence" value="ECO:0007669"/>
    <property type="project" value="TreeGrafter"/>
</dbReference>
<evidence type="ECO:0000256" key="1">
    <source>
        <dbReference type="ARBA" id="ARBA00023235"/>
    </source>
</evidence>
<dbReference type="EMBL" id="UINC01017692">
    <property type="protein sequence ID" value="SVA73650.1"/>
    <property type="molecule type" value="Genomic_DNA"/>
</dbReference>
<dbReference type="AlphaFoldDB" id="A0A381Y9T3"/>
<evidence type="ECO:0008006" key="3">
    <source>
        <dbReference type="Google" id="ProtNLM"/>
    </source>
</evidence>
<dbReference type="Gene3D" id="3.40.1400.10">
    <property type="entry name" value="Sugar-phosphate isomerase, RpiB/LacA/LacB"/>
    <property type="match status" value="1"/>
</dbReference>
<reference evidence="2" key="1">
    <citation type="submission" date="2018-05" db="EMBL/GenBank/DDBJ databases">
        <authorList>
            <person name="Lanie J.A."/>
            <person name="Ng W.-L."/>
            <person name="Kazmierczak K.M."/>
            <person name="Andrzejewski T.M."/>
            <person name="Davidsen T.M."/>
            <person name="Wayne K.J."/>
            <person name="Tettelin H."/>
            <person name="Glass J.I."/>
            <person name="Rusch D."/>
            <person name="Podicherti R."/>
            <person name="Tsui H.-C.T."/>
            <person name="Winkler M.E."/>
        </authorList>
    </citation>
    <scope>NUCLEOTIDE SEQUENCE</scope>
</reference>
<dbReference type="PANTHER" id="PTHR30345">
    <property type="entry name" value="RIBOSE-5-PHOSPHATE ISOMERASE B"/>
    <property type="match status" value="1"/>
</dbReference>
<dbReference type="SUPFAM" id="SSF89623">
    <property type="entry name" value="Ribose/Galactose isomerase RpiB/AlsB"/>
    <property type="match status" value="1"/>
</dbReference>
<dbReference type="GO" id="GO:0004751">
    <property type="term" value="F:ribose-5-phosphate isomerase activity"/>
    <property type="evidence" value="ECO:0007669"/>
    <property type="project" value="TreeGrafter"/>
</dbReference>
<dbReference type="Pfam" id="PF02502">
    <property type="entry name" value="LacAB_rpiB"/>
    <property type="match status" value="1"/>
</dbReference>
<dbReference type="InterPro" id="IPR036569">
    <property type="entry name" value="RpiB_LacA_LacB_sf"/>
</dbReference>
<organism evidence="2">
    <name type="scientific">marine metagenome</name>
    <dbReference type="NCBI Taxonomy" id="408172"/>
    <lineage>
        <taxon>unclassified sequences</taxon>
        <taxon>metagenomes</taxon>
        <taxon>ecological metagenomes</taxon>
    </lineage>
</organism>
<gene>
    <name evidence="2" type="ORF">METZ01_LOCUS126504</name>
</gene>
<keyword evidence="1" id="KW-0413">Isomerase</keyword>
<evidence type="ECO:0000313" key="2">
    <source>
        <dbReference type="EMBL" id="SVA73650.1"/>
    </source>
</evidence>
<accession>A0A381Y9T3</accession>
<proteinExistence type="predicted"/>
<dbReference type="InterPro" id="IPR004785">
    <property type="entry name" value="RpiB"/>
</dbReference>
<dbReference type="PIRSF" id="PIRSF005384">
    <property type="entry name" value="RpiB_LacA_B"/>
    <property type="match status" value="1"/>
</dbReference>
<name>A0A381Y9T3_9ZZZZ</name>
<dbReference type="GO" id="GO:0009052">
    <property type="term" value="P:pentose-phosphate shunt, non-oxidative branch"/>
    <property type="evidence" value="ECO:0007669"/>
    <property type="project" value="TreeGrafter"/>
</dbReference>
<dbReference type="InterPro" id="IPR003500">
    <property type="entry name" value="RpiB_LacA_LacB"/>
</dbReference>
<dbReference type="NCBIfam" id="TIGR00689">
    <property type="entry name" value="rpiB_lacA_lacB"/>
    <property type="match status" value="1"/>
</dbReference>
<dbReference type="PANTHER" id="PTHR30345:SF0">
    <property type="entry name" value="DNA DAMAGE-REPAIR_TOLERATION PROTEIN DRT102"/>
    <property type="match status" value="1"/>
</dbReference>
<sequence length="149" mass="15350">MSTIAVGSDHAGYSLKQRLATELRTLGHEVLDLGAHDADRVDYPDFGAAVGRAVAGAEADLGVCVCGSGIGIAMAANKVPGVRAAPVHDATSARLARQHNDANVLCLGERLLDPDVASEAVRAWLDAEFEGGRHVGRVAKLAELDGSVG</sequence>
<protein>
    <recommendedName>
        <fullName evidence="3">Ribose 5-phosphate isomerase B</fullName>
    </recommendedName>
</protein>